<dbReference type="RefSeq" id="WP_058532356.1">
    <property type="nucleotide sequence ID" value="NZ_CAAAIN010000002.1"/>
</dbReference>
<comment type="caution">
    <text evidence="2">The sequence shown here is derived from an EMBL/GenBank/DDBJ whole genome shotgun (WGS) entry which is preliminary data.</text>
</comment>
<proteinExistence type="predicted"/>
<evidence type="ECO:0000313" key="3">
    <source>
        <dbReference type="Proteomes" id="UP000054608"/>
    </source>
</evidence>
<reference evidence="2 3" key="1">
    <citation type="submission" date="2015-11" db="EMBL/GenBank/DDBJ databases">
        <title>Genomic analysis of 38 Legionella species identifies large and diverse effector repertoires.</title>
        <authorList>
            <person name="Burstein D."/>
            <person name="Amaro F."/>
            <person name="Zusman T."/>
            <person name="Lifshitz Z."/>
            <person name="Cohen O."/>
            <person name="Gilbert J.A."/>
            <person name="Pupko T."/>
            <person name="Shuman H.A."/>
            <person name="Segal G."/>
        </authorList>
    </citation>
    <scope>NUCLEOTIDE SEQUENCE [LARGE SCALE GENOMIC DNA]</scope>
    <source>
        <strain evidence="2 3">WA-270A-C2</strain>
    </source>
</reference>
<name>A0A0W0XMC1_9GAMM</name>
<protein>
    <submittedName>
        <fullName evidence="2">Uncharacterized protein</fullName>
    </submittedName>
</protein>
<sequence>MKIRIFDFDWTITCQHTFNRTHLHAPETNIKGGVRRLFTHDETSIAAIASYHNDPDYIKYYVEEILNTSLTLRERIDTYEDNVLSVYKIQSMSIPLIISTVKGDQFNARVARLKQTGKNVQIGQVLQYLETVEKIPLTEAIEVEFYDDDEKNYREAYEVTRHFSFTAFYIDRQNQAELVIKESKRARLLSAPQREPAAEDAVIAGDIEEITPPSLSG</sequence>
<keyword evidence="3" id="KW-1185">Reference proteome</keyword>
<dbReference type="PATRIC" id="fig|458.5.peg.2471"/>
<organism evidence="2 3">
    <name type="scientific">Legionella rubrilucens</name>
    <dbReference type="NCBI Taxonomy" id="458"/>
    <lineage>
        <taxon>Bacteria</taxon>
        <taxon>Pseudomonadati</taxon>
        <taxon>Pseudomonadota</taxon>
        <taxon>Gammaproteobacteria</taxon>
        <taxon>Legionellales</taxon>
        <taxon>Legionellaceae</taxon>
        <taxon>Legionella</taxon>
    </lineage>
</organism>
<dbReference type="OrthoDB" id="5635789at2"/>
<dbReference type="AlphaFoldDB" id="A0A0W0XMC1"/>
<dbReference type="EMBL" id="LNYT01000022">
    <property type="protein sequence ID" value="KTD45571.1"/>
    <property type="molecule type" value="Genomic_DNA"/>
</dbReference>
<dbReference type="Proteomes" id="UP000054608">
    <property type="component" value="Unassembled WGS sequence"/>
</dbReference>
<evidence type="ECO:0000256" key="1">
    <source>
        <dbReference type="SAM" id="MobiDB-lite"/>
    </source>
</evidence>
<feature type="region of interest" description="Disordered" evidence="1">
    <location>
        <begin position="191"/>
        <end position="217"/>
    </location>
</feature>
<dbReference type="STRING" id="458.Lrub_2368"/>
<evidence type="ECO:0000313" key="2">
    <source>
        <dbReference type="EMBL" id="KTD45571.1"/>
    </source>
</evidence>
<accession>A0A0W0XMC1</accession>
<gene>
    <name evidence="2" type="ORF">Lrub_2368</name>
</gene>